<evidence type="ECO:0000256" key="3">
    <source>
        <dbReference type="ARBA" id="ARBA00022692"/>
    </source>
</evidence>
<evidence type="ECO:0000256" key="6">
    <source>
        <dbReference type="ARBA" id="ARBA00023136"/>
    </source>
</evidence>
<evidence type="ECO:0000256" key="4">
    <source>
        <dbReference type="ARBA" id="ARBA00022729"/>
    </source>
</evidence>
<keyword evidence="5" id="KW-1133">Transmembrane helix</keyword>
<keyword evidence="3" id="KW-0812">Transmembrane</keyword>
<dbReference type="InParanoid" id="A0A6J0CFQ8"/>
<evidence type="ECO:0000256" key="9">
    <source>
        <dbReference type="SAM" id="SignalP"/>
    </source>
</evidence>
<feature type="signal peptide" evidence="9">
    <location>
        <begin position="1"/>
        <end position="19"/>
    </location>
</feature>
<dbReference type="PANTHER" id="PTHR33562:SF14">
    <property type="entry name" value="PROTEIN QUIVER"/>
    <property type="match status" value="1"/>
</dbReference>
<dbReference type="GO" id="GO:0098552">
    <property type="term" value="C:side of membrane"/>
    <property type="evidence" value="ECO:0007669"/>
    <property type="project" value="UniProtKB-KW"/>
</dbReference>
<dbReference type="InterPro" id="IPR031424">
    <property type="entry name" value="QVR-like"/>
</dbReference>
<dbReference type="GO" id="GO:0032222">
    <property type="term" value="P:regulation of synaptic transmission, cholinergic"/>
    <property type="evidence" value="ECO:0007669"/>
    <property type="project" value="InterPro"/>
</dbReference>
<proteinExistence type="predicted"/>
<evidence type="ECO:0000313" key="10">
    <source>
        <dbReference type="Proteomes" id="UP000829291"/>
    </source>
</evidence>
<keyword evidence="2" id="KW-0336">GPI-anchor</keyword>
<dbReference type="Proteomes" id="UP000829291">
    <property type="component" value="Chromosome 5"/>
</dbReference>
<dbReference type="GeneID" id="107228021"/>
<evidence type="ECO:0000256" key="7">
    <source>
        <dbReference type="ARBA" id="ARBA00023180"/>
    </source>
</evidence>
<keyword evidence="8" id="KW-0449">Lipoprotein</keyword>
<dbReference type="GO" id="GO:0030431">
    <property type="term" value="P:sleep"/>
    <property type="evidence" value="ECO:0007669"/>
    <property type="project" value="InterPro"/>
</dbReference>
<protein>
    <submittedName>
        <fullName evidence="11">Uncharacterized protein LOC107228021 isoform X2</fullName>
    </submittedName>
</protein>
<comment type="subcellular location">
    <subcellularLocation>
        <location evidence="1">Membrane</location>
        <topology evidence="1">Lipid-anchor</topology>
        <topology evidence="1">GPI-anchor</topology>
    </subcellularLocation>
</comment>
<dbReference type="PANTHER" id="PTHR33562">
    <property type="entry name" value="ATILLA, ISOFORM B-RELATED-RELATED"/>
    <property type="match status" value="1"/>
</dbReference>
<evidence type="ECO:0000256" key="2">
    <source>
        <dbReference type="ARBA" id="ARBA00022622"/>
    </source>
</evidence>
<evidence type="ECO:0000256" key="5">
    <source>
        <dbReference type="ARBA" id="ARBA00022989"/>
    </source>
</evidence>
<keyword evidence="6" id="KW-0472">Membrane</keyword>
<evidence type="ECO:0000313" key="11">
    <source>
        <dbReference type="RefSeq" id="XP_015524849.1"/>
    </source>
</evidence>
<name>A0A6J0CFQ8_NEOLC</name>
<organism evidence="11">
    <name type="scientific">Neodiprion lecontei</name>
    <name type="common">Redheaded pine sawfly</name>
    <dbReference type="NCBI Taxonomy" id="441921"/>
    <lineage>
        <taxon>Eukaryota</taxon>
        <taxon>Metazoa</taxon>
        <taxon>Ecdysozoa</taxon>
        <taxon>Arthropoda</taxon>
        <taxon>Hexapoda</taxon>
        <taxon>Insecta</taxon>
        <taxon>Pterygota</taxon>
        <taxon>Neoptera</taxon>
        <taxon>Endopterygota</taxon>
        <taxon>Hymenoptera</taxon>
        <taxon>Tenthredinoidea</taxon>
        <taxon>Diprionidae</taxon>
        <taxon>Diprioninae</taxon>
        <taxon>Neodiprion</taxon>
    </lineage>
</organism>
<dbReference type="Pfam" id="PF17064">
    <property type="entry name" value="QVR"/>
    <property type="match status" value="1"/>
</dbReference>
<sequence length="152" mass="17199">MSPGTRMVLSLMLPILVCASILFGDSSALECFECNSHIDKRCADSVPPDSLKRICHNNENGIKYSLCRKIDQTVDFSVYELKPERRIIRTCGWDESRFRNQCYEKGEYGGYQKVCSCYGNNCNAGDGHTPIFFLVLSSSFILGILTRELYTL</sequence>
<feature type="chain" id="PRO_5026729794" evidence="9">
    <location>
        <begin position="20"/>
        <end position="152"/>
    </location>
</feature>
<accession>A0A6J0CFQ8</accession>
<dbReference type="KEGG" id="nlo:107228021"/>
<dbReference type="AlphaFoldDB" id="A0A6J0CFQ8"/>
<keyword evidence="10" id="KW-1185">Reference proteome</keyword>
<reference evidence="11" key="1">
    <citation type="submission" date="2025-08" db="UniProtKB">
        <authorList>
            <consortium name="RefSeq"/>
        </authorList>
    </citation>
    <scope>IDENTIFICATION</scope>
    <source>
        <tissue evidence="11">Thorax and Abdomen</tissue>
    </source>
</reference>
<gene>
    <name evidence="11" type="primary">LOC107228021</name>
</gene>
<keyword evidence="4 9" id="KW-0732">Signal</keyword>
<keyword evidence="7" id="KW-0325">Glycoprotein</keyword>
<evidence type="ECO:0000256" key="8">
    <source>
        <dbReference type="ARBA" id="ARBA00023288"/>
    </source>
</evidence>
<dbReference type="RefSeq" id="XP_015524849.1">
    <property type="nucleotide sequence ID" value="XM_015669363.2"/>
</dbReference>
<evidence type="ECO:0000256" key="1">
    <source>
        <dbReference type="ARBA" id="ARBA00004589"/>
    </source>
</evidence>
<dbReference type="InterPro" id="IPR050975">
    <property type="entry name" value="Sleep_regulator"/>
</dbReference>